<feature type="transmembrane region" description="Helical" evidence="6">
    <location>
        <begin position="145"/>
        <end position="172"/>
    </location>
</feature>
<comment type="subcellular location">
    <subcellularLocation>
        <location evidence="1">Membrane</location>
        <topology evidence="1">Multi-pass membrane protein</topology>
    </subcellularLocation>
</comment>
<dbReference type="OrthoDB" id="8113547at2"/>
<dbReference type="AlphaFoldDB" id="A0A4Y6V1N7"/>
<comment type="similarity">
    <text evidence="2">Belongs to the autoinducer-2 exporter (AI-2E) (TC 2.A.86) family.</text>
</comment>
<feature type="transmembrane region" description="Helical" evidence="6">
    <location>
        <begin position="184"/>
        <end position="202"/>
    </location>
</feature>
<dbReference type="Proteomes" id="UP000317214">
    <property type="component" value="Chromosome"/>
</dbReference>
<sequence length="362" mass="38481">MKTERIILACVIVGIAYGCGIILWPFLSAILWAAILTFTTWPVYRRLCLYIRPLLASIFMMVISAVAIIIPLTILTSAGLSDLPSLLAGLDHFLRHTASSSPPPSWMTRTPVIGPRLTELWTRLSHDVGALTEILRPYFGQIAHITLTILVKLTGGLVELVMALFIAFFLWLSGDALGHTITALTYRIAGPVAAPHLISMIGRTVRGTVYGVLGTAIIQGILTGIGFMLSGVPAPVLMGGIAAFIAVFPVGAPIIWVPAALWLMATHHFGGGIFLLAWGVLIISGADHLIRPAFIARGAQLPYLLTVIGVLGGVIALGGLGIFLGPVLLAVGYTLISRFAHPSSANTARLAFTPDKKTDTSL</sequence>
<evidence type="ECO:0000313" key="7">
    <source>
        <dbReference type="EMBL" id="QDH23972.1"/>
    </source>
</evidence>
<dbReference type="EMBL" id="CP032485">
    <property type="protein sequence ID" value="QDH23972.1"/>
    <property type="molecule type" value="Genomic_DNA"/>
</dbReference>
<dbReference type="KEGG" id="ntn:D5366_00360"/>
<feature type="transmembrane region" description="Helical" evidence="6">
    <location>
        <begin position="6"/>
        <end position="38"/>
    </location>
</feature>
<dbReference type="GO" id="GO:0016020">
    <property type="term" value="C:membrane"/>
    <property type="evidence" value="ECO:0007669"/>
    <property type="project" value="UniProtKB-SubCell"/>
</dbReference>
<dbReference type="PROSITE" id="PS51257">
    <property type="entry name" value="PROKAR_LIPOPROTEIN"/>
    <property type="match status" value="1"/>
</dbReference>
<dbReference type="PANTHER" id="PTHR21716:SF4">
    <property type="entry name" value="TRANSMEMBRANE PROTEIN 245"/>
    <property type="match status" value="1"/>
</dbReference>
<dbReference type="PANTHER" id="PTHR21716">
    <property type="entry name" value="TRANSMEMBRANE PROTEIN"/>
    <property type="match status" value="1"/>
</dbReference>
<evidence type="ECO:0000256" key="6">
    <source>
        <dbReference type="SAM" id="Phobius"/>
    </source>
</evidence>
<evidence type="ECO:0000256" key="5">
    <source>
        <dbReference type="ARBA" id="ARBA00023136"/>
    </source>
</evidence>
<evidence type="ECO:0000256" key="2">
    <source>
        <dbReference type="ARBA" id="ARBA00009773"/>
    </source>
</evidence>
<feature type="transmembrane region" description="Helical" evidence="6">
    <location>
        <begin position="50"/>
        <end position="74"/>
    </location>
</feature>
<keyword evidence="8" id="KW-1185">Reference proteome</keyword>
<feature type="transmembrane region" description="Helical" evidence="6">
    <location>
        <begin position="303"/>
        <end position="336"/>
    </location>
</feature>
<name>A0A4Y6V1N7_9PROT</name>
<keyword evidence="3 6" id="KW-0812">Transmembrane</keyword>
<organism evidence="7 8">
    <name type="scientific">Neokomagataea tanensis</name>
    <dbReference type="NCBI Taxonomy" id="661191"/>
    <lineage>
        <taxon>Bacteria</taxon>
        <taxon>Pseudomonadati</taxon>
        <taxon>Pseudomonadota</taxon>
        <taxon>Alphaproteobacteria</taxon>
        <taxon>Acetobacterales</taxon>
        <taxon>Acetobacteraceae</taxon>
        <taxon>Neokomagataea</taxon>
    </lineage>
</organism>
<feature type="transmembrane region" description="Helical" evidence="6">
    <location>
        <begin position="236"/>
        <end position="256"/>
    </location>
</feature>
<accession>A0A4Y6V1N7</accession>
<feature type="transmembrane region" description="Helical" evidence="6">
    <location>
        <begin position="208"/>
        <end position="229"/>
    </location>
</feature>
<gene>
    <name evidence="7" type="ORF">D5366_00360</name>
</gene>
<evidence type="ECO:0000256" key="1">
    <source>
        <dbReference type="ARBA" id="ARBA00004141"/>
    </source>
</evidence>
<evidence type="ECO:0000313" key="8">
    <source>
        <dbReference type="Proteomes" id="UP000317214"/>
    </source>
</evidence>
<proteinExistence type="inferred from homology"/>
<evidence type="ECO:0000256" key="4">
    <source>
        <dbReference type="ARBA" id="ARBA00022989"/>
    </source>
</evidence>
<protein>
    <submittedName>
        <fullName evidence="7">AI-2E family transporter</fullName>
    </submittedName>
</protein>
<reference evidence="7 8" key="1">
    <citation type="submission" date="2018-09" db="EMBL/GenBank/DDBJ databases">
        <title>The complete genome sequence of Neokomagataea tanensis NBRC 106556(T).</title>
        <authorList>
            <person name="Chua K.-O."/>
            <person name="See-Too W.-S."/>
            <person name="Hong K.-W."/>
            <person name="Yin W.-F."/>
            <person name="Chan K.-G."/>
        </authorList>
    </citation>
    <scope>NUCLEOTIDE SEQUENCE [LARGE SCALE GENOMIC DNA]</scope>
    <source>
        <strain evidence="8">AH13 \ NBRC 106556</strain>
    </source>
</reference>
<feature type="transmembrane region" description="Helical" evidence="6">
    <location>
        <begin position="262"/>
        <end position="283"/>
    </location>
</feature>
<keyword evidence="4 6" id="KW-1133">Transmembrane helix</keyword>
<dbReference type="InterPro" id="IPR002549">
    <property type="entry name" value="AI-2E-like"/>
</dbReference>
<dbReference type="RefSeq" id="WP_141491808.1">
    <property type="nucleotide sequence ID" value="NZ_CP032485.1"/>
</dbReference>
<evidence type="ECO:0000256" key="3">
    <source>
        <dbReference type="ARBA" id="ARBA00022692"/>
    </source>
</evidence>
<keyword evidence="5 6" id="KW-0472">Membrane</keyword>
<dbReference type="Pfam" id="PF01594">
    <property type="entry name" value="AI-2E_transport"/>
    <property type="match status" value="1"/>
</dbReference>